<dbReference type="Pfam" id="PF12437">
    <property type="entry name" value="GSIII_N"/>
    <property type="match status" value="1"/>
</dbReference>
<dbReference type="GO" id="GO:0004356">
    <property type="term" value="F:glutamine synthetase activity"/>
    <property type="evidence" value="ECO:0007669"/>
    <property type="project" value="InterPro"/>
</dbReference>
<dbReference type="PANTHER" id="PTHR42974:SF1">
    <property type="entry name" value="TYPE-3 GLUTAMINE SYNTHETASE"/>
    <property type="match status" value="1"/>
</dbReference>
<dbReference type="SUPFAM" id="SSF55931">
    <property type="entry name" value="Glutamine synthetase/guanido kinase"/>
    <property type="match status" value="1"/>
</dbReference>
<protein>
    <submittedName>
        <fullName evidence="4">Glutamine synthase</fullName>
    </submittedName>
</protein>
<dbReference type="PANTHER" id="PTHR42974">
    <property type="entry name" value="GLUTAMINE SYNTHETASE"/>
    <property type="match status" value="1"/>
</dbReference>
<comment type="similarity">
    <text evidence="1 2">Belongs to the glutamine synthetase family.</text>
</comment>
<evidence type="ECO:0000256" key="2">
    <source>
        <dbReference type="RuleBase" id="RU000384"/>
    </source>
</evidence>
<gene>
    <name evidence="4" type="primary">GLNA</name>
    <name evidence="4" type="ORF">MICPUCDRAFT_55724</name>
</gene>
<dbReference type="Pfam" id="PF00120">
    <property type="entry name" value="Gln-synt_C"/>
    <property type="match status" value="1"/>
</dbReference>
<organism evidence="5">
    <name type="scientific">Micromonas pusilla (strain CCMP1545)</name>
    <name type="common">Picoplanktonic green alga</name>
    <dbReference type="NCBI Taxonomy" id="564608"/>
    <lineage>
        <taxon>Eukaryota</taxon>
        <taxon>Viridiplantae</taxon>
        <taxon>Chlorophyta</taxon>
        <taxon>Mamiellophyceae</taxon>
        <taxon>Mamiellales</taxon>
        <taxon>Mamiellaceae</taxon>
        <taxon>Micromonas</taxon>
    </lineage>
</organism>
<dbReference type="PROSITE" id="PS51987">
    <property type="entry name" value="GS_CATALYTIC"/>
    <property type="match status" value="1"/>
</dbReference>
<dbReference type="STRING" id="564608.C1MLI2"/>
<dbReference type="InterPro" id="IPR027303">
    <property type="entry name" value="Gln_synth_gly_rich_site"/>
</dbReference>
<dbReference type="InterPro" id="IPR052725">
    <property type="entry name" value="GS_Type-3"/>
</dbReference>
<dbReference type="Gene3D" id="1.20.120.1560">
    <property type="match status" value="2"/>
</dbReference>
<dbReference type="GeneID" id="9681796"/>
<evidence type="ECO:0000259" key="3">
    <source>
        <dbReference type="PROSITE" id="PS51987"/>
    </source>
</evidence>
<dbReference type="InterPro" id="IPR040577">
    <property type="entry name" value="Gln-synt_C"/>
</dbReference>
<proteinExistence type="inferred from homology"/>
<dbReference type="InterPro" id="IPR014746">
    <property type="entry name" value="Gln_synth/guanido_kin_cat_dom"/>
</dbReference>
<dbReference type="Pfam" id="PF18318">
    <property type="entry name" value="Gln-synt_C-ter"/>
    <property type="match status" value="1"/>
</dbReference>
<name>C1MLI2_MICPC</name>
<dbReference type="Gene3D" id="3.30.590.10">
    <property type="entry name" value="Glutamine synthetase/guanido kinase, catalytic domain"/>
    <property type="match status" value="1"/>
</dbReference>
<dbReference type="SMART" id="SM01230">
    <property type="entry name" value="Gln-synt_C"/>
    <property type="match status" value="1"/>
</dbReference>
<dbReference type="AlphaFoldDB" id="C1MLI2"/>
<dbReference type="EMBL" id="GG663736">
    <property type="protein sequence ID" value="EEH59547.1"/>
    <property type="molecule type" value="Genomic_DNA"/>
</dbReference>
<evidence type="ECO:0000313" key="5">
    <source>
        <dbReference type="Proteomes" id="UP000001876"/>
    </source>
</evidence>
<reference evidence="4 5" key="1">
    <citation type="journal article" date="2009" name="Science">
        <title>Green evolution and dynamic adaptations revealed by genomes of the marine picoeukaryotes Micromonas.</title>
        <authorList>
            <person name="Worden A.Z."/>
            <person name="Lee J.H."/>
            <person name="Mock T."/>
            <person name="Rouze P."/>
            <person name="Simmons M.P."/>
            <person name="Aerts A.L."/>
            <person name="Allen A.E."/>
            <person name="Cuvelier M.L."/>
            <person name="Derelle E."/>
            <person name="Everett M.V."/>
            <person name="Foulon E."/>
            <person name="Grimwood J."/>
            <person name="Gundlach H."/>
            <person name="Henrissat B."/>
            <person name="Napoli C."/>
            <person name="McDonald S.M."/>
            <person name="Parker M.S."/>
            <person name="Rombauts S."/>
            <person name="Salamov A."/>
            <person name="Von Dassow P."/>
            <person name="Badger J.H."/>
            <person name="Coutinho P.M."/>
            <person name="Demir E."/>
            <person name="Dubchak I."/>
            <person name="Gentemann C."/>
            <person name="Eikrem W."/>
            <person name="Gready J.E."/>
            <person name="John U."/>
            <person name="Lanier W."/>
            <person name="Lindquist E.A."/>
            <person name="Lucas S."/>
            <person name="Mayer K.F."/>
            <person name="Moreau H."/>
            <person name="Not F."/>
            <person name="Otillar R."/>
            <person name="Panaud O."/>
            <person name="Pangilinan J."/>
            <person name="Paulsen I."/>
            <person name="Piegu B."/>
            <person name="Poliakov A."/>
            <person name="Robbens S."/>
            <person name="Schmutz J."/>
            <person name="Toulza E."/>
            <person name="Wyss T."/>
            <person name="Zelensky A."/>
            <person name="Zhou K."/>
            <person name="Armbrust E.V."/>
            <person name="Bhattacharya D."/>
            <person name="Goodenough U.W."/>
            <person name="Van de Peer Y."/>
            <person name="Grigoriev I.V."/>
        </authorList>
    </citation>
    <scope>NUCLEOTIDE SEQUENCE [LARGE SCALE GENOMIC DNA]</scope>
    <source>
        <strain evidence="4 5">CCMP1545</strain>
    </source>
</reference>
<dbReference type="eggNOG" id="ENOG502QQE3">
    <property type="taxonomic scope" value="Eukaryota"/>
</dbReference>
<dbReference type="InterPro" id="IPR022147">
    <property type="entry name" value="GSIII_N"/>
</dbReference>
<dbReference type="OMA" id="QFLVFCA"/>
<evidence type="ECO:0000313" key="4">
    <source>
        <dbReference type="EMBL" id="EEH59547.1"/>
    </source>
</evidence>
<keyword evidence="5" id="KW-1185">Reference proteome</keyword>
<dbReference type="InterPro" id="IPR008146">
    <property type="entry name" value="Gln_synth_cat_dom"/>
</dbReference>
<dbReference type="Proteomes" id="UP000001876">
    <property type="component" value="Unassembled WGS sequence"/>
</dbReference>
<dbReference type="PROSITE" id="PS00181">
    <property type="entry name" value="GLNA_ATP"/>
    <property type="match status" value="1"/>
</dbReference>
<dbReference type="RefSeq" id="XP_003056171.1">
    <property type="nucleotide sequence ID" value="XM_003056125.1"/>
</dbReference>
<dbReference type="KEGG" id="mpp:MICPUCDRAFT_55724"/>
<evidence type="ECO:0000256" key="1">
    <source>
        <dbReference type="PROSITE-ProRule" id="PRU01331"/>
    </source>
</evidence>
<accession>C1MLI2</accession>
<dbReference type="OrthoDB" id="415358at2759"/>
<feature type="domain" description="GS catalytic" evidence="3">
    <location>
        <begin position="230"/>
        <end position="650"/>
    </location>
</feature>
<sequence>MQAATCAISIATAAPSSRKFSSRKMIRGSMFFRKATPLTLGTNPCAGKPFARSRHARLVTSAMMSVSSSPPASIEGFGDHCFKGAVAKKYLSKYGESEKLLEDPTWPRRPGKADIVAKAVLDWAVDNGASVFCHWFQPMASSGVRHGLSAQVHQTMFEFDKDGKPFFKFEGEQLLQGETDGSSYPNGGMRATHTAGGYLSIDPLSPIFLREDTIFIPAAFVSYNGDALDEKTPLHRATQKMSKEGTRLLKLMGYDVDGLINNIGLEQEIFLVPRHAFYRRPDLQFTGRTITGKQPARGQEMSDHYMAPISRATTAFDCMRQIQSECFKIGIPLKTRHREVAPNQYEFAPLFGNVISQTDQNLMVMQIIEEVASENGLAALLQEKPFSGINGSGKHNNWSIGTVDGVNLLNPKQINTASKNDAVFPVIMAALVSAIDKHGDLMRLSIASPGNDFRLGAMEAPPAVMSTYLGDDTAAAYTPSKKKLAFGAEVISDIEVPSEDRNRTSPFPYGGSRFEFRAAGSSQNVSLVNTVLNTIAAEAFSIVADRIESGEEPLKIAQDLLKQHSKVIFNGDGYDPEWPEKAVEKGIWRIDSGVEAIKKLTDAKNTDLFQKMGVLTPRECEARRTVLLEHYTATVEMEALTLIDIINQHVIPSCKKAELNFVKQLEDSVKSLKRSLHEIHISSEASDAAALARILRLDTMIKVREVCDEAESLCPPSLWSLATYSELLFLDTYPEGDLLL</sequence>